<evidence type="ECO:0000313" key="1">
    <source>
        <dbReference type="EMBL" id="MDR7324597.1"/>
    </source>
</evidence>
<reference evidence="1 2" key="1">
    <citation type="submission" date="2023-07" db="EMBL/GenBank/DDBJ databases">
        <title>Sequencing the genomes of 1000 actinobacteria strains.</title>
        <authorList>
            <person name="Klenk H.-P."/>
        </authorList>
    </citation>
    <scope>NUCLEOTIDE SEQUENCE [LARGE SCALE GENOMIC DNA]</scope>
    <source>
        <strain evidence="1 2">DSM 44711</strain>
    </source>
</reference>
<accession>A0AAE4CUN7</accession>
<evidence type="ECO:0000313" key="2">
    <source>
        <dbReference type="Proteomes" id="UP001183629"/>
    </source>
</evidence>
<protein>
    <submittedName>
        <fullName evidence="1">Uncharacterized protein</fullName>
    </submittedName>
</protein>
<sequence length="127" mass="14459">MFVELGPIRSDEPQPSIFDSVLDEELPDAARVVAYLRAGHLLIGAMDIADDPFEPGRQIMNGSSVQTDGDWMWRKDLARFVQRRRVGLPPEFLALIRERDYRVPERDEPTLIAYAKQAEELMFGGGR</sequence>
<dbReference type="RefSeq" id="WP_310418226.1">
    <property type="nucleotide sequence ID" value="NZ_JAVDYC010000001.1"/>
</dbReference>
<proteinExistence type="predicted"/>
<keyword evidence="2" id="KW-1185">Reference proteome</keyword>
<organism evidence="1 2">
    <name type="scientific">Catenuloplanes niger</name>
    <dbReference type="NCBI Taxonomy" id="587534"/>
    <lineage>
        <taxon>Bacteria</taxon>
        <taxon>Bacillati</taxon>
        <taxon>Actinomycetota</taxon>
        <taxon>Actinomycetes</taxon>
        <taxon>Micromonosporales</taxon>
        <taxon>Micromonosporaceae</taxon>
        <taxon>Catenuloplanes</taxon>
    </lineage>
</organism>
<gene>
    <name evidence="1" type="ORF">J2S44_004847</name>
</gene>
<dbReference type="Proteomes" id="UP001183629">
    <property type="component" value="Unassembled WGS sequence"/>
</dbReference>
<dbReference type="AlphaFoldDB" id="A0AAE4CUN7"/>
<comment type="caution">
    <text evidence="1">The sequence shown here is derived from an EMBL/GenBank/DDBJ whole genome shotgun (WGS) entry which is preliminary data.</text>
</comment>
<dbReference type="EMBL" id="JAVDYC010000001">
    <property type="protein sequence ID" value="MDR7324597.1"/>
    <property type="molecule type" value="Genomic_DNA"/>
</dbReference>
<name>A0AAE4CUN7_9ACTN</name>